<sequence>MEPWLTSGDFLRRSRLSAKALRLYDERGLLKPARTDSHTGYRYYGEAELDRARRIFLLRGIGMPLADVADVLDLPGPQAAERVRSYWDAARTAHAARGSLVDHLVALLRTEGGVETPHEVRQRDVDPQKVLFVQRHVTVDRLPDVLSHTTRTLFDHLIRHGEELAGPVFAAYHGLVSEDSDGPVEVCAPIRGTGSPDGPVGVRIEPAHRAAWVPLTRAQATYPAILQAYDTIGAWLREHGHRASASVREIYYPNWATAAPDEHCVDVAFPYEPAPA</sequence>
<dbReference type="SMART" id="SM00871">
    <property type="entry name" value="AraC_E_bind"/>
    <property type="match status" value="1"/>
</dbReference>
<dbReference type="RefSeq" id="WP_088983610.1">
    <property type="nucleotide sequence ID" value="NZ_LT607413.1"/>
</dbReference>
<accession>A0A1C4Z504</accession>
<evidence type="ECO:0000259" key="2">
    <source>
        <dbReference type="PROSITE" id="PS50937"/>
    </source>
</evidence>
<dbReference type="GO" id="GO:0003677">
    <property type="term" value="F:DNA binding"/>
    <property type="evidence" value="ECO:0007669"/>
    <property type="project" value="UniProtKB-KW"/>
</dbReference>
<evidence type="ECO:0000256" key="1">
    <source>
        <dbReference type="ARBA" id="ARBA00023125"/>
    </source>
</evidence>
<dbReference type="PROSITE" id="PS50937">
    <property type="entry name" value="HTH_MERR_2"/>
    <property type="match status" value="1"/>
</dbReference>
<dbReference type="SUPFAM" id="SSF55136">
    <property type="entry name" value="Probable bacterial effector-binding domain"/>
    <property type="match status" value="1"/>
</dbReference>
<protein>
    <submittedName>
        <fullName evidence="3">Transcriptional regulator, MerR family</fullName>
    </submittedName>
</protein>
<organism evidence="3 4">
    <name type="scientific">Micromonospora echinospora</name>
    <name type="common">Micromonospora purpurea</name>
    <dbReference type="NCBI Taxonomy" id="1877"/>
    <lineage>
        <taxon>Bacteria</taxon>
        <taxon>Bacillati</taxon>
        <taxon>Actinomycetota</taxon>
        <taxon>Actinomycetes</taxon>
        <taxon>Micromonosporales</taxon>
        <taxon>Micromonosporaceae</taxon>
        <taxon>Micromonospora</taxon>
    </lineage>
</organism>
<reference evidence="4" key="1">
    <citation type="submission" date="2016-06" db="EMBL/GenBank/DDBJ databases">
        <authorList>
            <person name="Varghese N."/>
            <person name="Submissions Spin"/>
        </authorList>
    </citation>
    <scope>NUCLEOTIDE SEQUENCE [LARGE SCALE GENOMIC DNA]</scope>
    <source>
        <strain evidence="4">DSM 43816</strain>
    </source>
</reference>
<dbReference type="InterPro" id="IPR000551">
    <property type="entry name" value="MerR-type_HTH_dom"/>
</dbReference>
<proteinExistence type="predicted"/>
<gene>
    <name evidence="3" type="ORF">GA0070618_4779</name>
</gene>
<dbReference type="Gene3D" id="3.20.80.10">
    <property type="entry name" value="Regulatory factor, effector binding domain"/>
    <property type="match status" value="1"/>
</dbReference>
<dbReference type="InterPro" id="IPR010499">
    <property type="entry name" value="AraC_E-bd"/>
</dbReference>
<dbReference type="GO" id="GO:0003700">
    <property type="term" value="F:DNA-binding transcription factor activity"/>
    <property type="evidence" value="ECO:0007669"/>
    <property type="project" value="InterPro"/>
</dbReference>
<dbReference type="OrthoDB" id="7849865at2"/>
<name>A0A1C4Z504_MICEC</name>
<dbReference type="PANTHER" id="PTHR30204:SF97">
    <property type="entry name" value="MERR FAMILY REGULATORY PROTEIN"/>
    <property type="match status" value="1"/>
</dbReference>
<dbReference type="SUPFAM" id="SSF46955">
    <property type="entry name" value="Putative DNA-binding domain"/>
    <property type="match status" value="1"/>
</dbReference>
<dbReference type="InterPro" id="IPR047057">
    <property type="entry name" value="MerR_fam"/>
</dbReference>
<keyword evidence="4" id="KW-1185">Reference proteome</keyword>
<dbReference type="PANTHER" id="PTHR30204">
    <property type="entry name" value="REDOX-CYCLING DRUG-SENSING TRANSCRIPTIONAL ACTIVATOR SOXR"/>
    <property type="match status" value="1"/>
</dbReference>
<dbReference type="InterPro" id="IPR029442">
    <property type="entry name" value="GyrI-like"/>
</dbReference>
<feature type="domain" description="HTH merR-type" evidence="2">
    <location>
        <begin position="12"/>
        <end position="74"/>
    </location>
</feature>
<dbReference type="Gene3D" id="1.10.1660.10">
    <property type="match status" value="1"/>
</dbReference>
<dbReference type="AlphaFoldDB" id="A0A1C4Z504"/>
<keyword evidence="1" id="KW-0238">DNA-binding</keyword>
<dbReference type="EMBL" id="LT607413">
    <property type="protein sequence ID" value="SCF28040.1"/>
    <property type="molecule type" value="Genomic_DNA"/>
</dbReference>
<evidence type="ECO:0000313" key="4">
    <source>
        <dbReference type="Proteomes" id="UP000198253"/>
    </source>
</evidence>
<dbReference type="Proteomes" id="UP000198253">
    <property type="component" value="Chromosome I"/>
</dbReference>
<dbReference type="SMART" id="SM00422">
    <property type="entry name" value="HTH_MERR"/>
    <property type="match status" value="1"/>
</dbReference>
<dbReference type="InterPro" id="IPR011256">
    <property type="entry name" value="Reg_factor_effector_dom_sf"/>
</dbReference>
<dbReference type="Pfam" id="PF06445">
    <property type="entry name" value="GyrI-like"/>
    <property type="match status" value="1"/>
</dbReference>
<dbReference type="Pfam" id="PF13411">
    <property type="entry name" value="MerR_1"/>
    <property type="match status" value="1"/>
</dbReference>
<dbReference type="InterPro" id="IPR009061">
    <property type="entry name" value="DNA-bd_dom_put_sf"/>
</dbReference>
<evidence type="ECO:0000313" key="3">
    <source>
        <dbReference type="EMBL" id="SCF28040.1"/>
    </source>
</evidence>
<dbReference type="InParanoid" id="A0A1C4Z504"/>